<sequence>MLPARHAAPLQKGLLLALLLSLAACGGGGGGDSSSPADPGTTVPTPTPPSGLTPPSEADAQRFLSQATFGPTQANIDSLRTVGFKPWLASQFQAKGNLYSTGYSDAIHKAGLKDFCKQFSGFPNDYARNNCWREYYSAEPLSREFYRNALYGPDQLRQRAALALSQLFVVSNAEVEGTYGLREYQQMLADKAFGNFRDLLKSVTLSPVMGTYLNLVNNSKADPNENFARELLQLFSIGPCQLNADGTLPGGQCVATYDNNGVRDVAFALTGWTYPAGGVSPWGSSGWKNPTYLRGQMLAVAAEHDQTERKLPGGGTLAASRTPEQALDAVIDALYQHPNLPPFIGKQLIQHLVTSNPSPAYVARVSQAFVSGKAYDFGSGVRGDMQALFAAILLDPEARGDNKNSDPNYGRLREPAQYIAGMLRALNASSDGANFYWWWGNELGQIVFNANSVFNFYPPDYPLPGTDVVGPAFAIENANSTLARLNLATAMLYWGGLQAEDDRPGATGTQINGSNWLALADNPTLLVDSLDKVLVTGGLPANIKTGIVDAVGVWNEKNHGATWREERARSAVYLVLASPEYQVQR</sequence>
<dbReference type="STRING" id="1121279.SAMN02745887_01936"/>
<dbReference type="PANTHER" id="PTHR43737">
    <property type="entry name" value="BLL7424 PROTEIN"/>
    <property type="match status" value="1"/>
</dbReference>
<feature type="signal peptide" evidence="2">
    <location>
        <begin position="1"/>
        <end position="26"/>
    </location>
</feature>
<gene>
    <name evidence="3" type="ORF">SAMN02745887_01936</name>
</gene>
<evidence type="ECO:0000256" key="1">
    <source>
        <dbReference type="SAM" id="MobiDB-lite"/>
    </source>
</evidence>
<dbReference type="InterPro" id="IPR014917">
    <property type="entry name" value="DUF1800"/>
</dbReference>
<keyword evidence="4" id="KW-1185">Reference proteome</keyword>
<organism evidence="3 4">
    <name type="scientific">Chitinimonas taiwanensis DSM 18899</name>
    <dbReference type="NCBI Taxonomy" id="1121279"/>
    <lineage>
        <taxon>Bacteria</taxon>
        <taxon>Pseudomonadati</taxon>
        <taxon>Pseudomonadota</taxon>
        <taxon>Betaproteobacteria</taxon>
        <taxon>Neisseriales</taxon>
        <taxon>Chitinibacteraceae</taxon>
        <taxon>Chitinimonas</taxon>
    </lineage>
</organism>
<feature type="compositionally biased region" description="Low complexity" evidence="1">
    <location>
        <begin position="33"/>
        <end position="44"/>
    </location>
</feature>
<dbReference type="PROSITE" id="PS51257">
    <property type="entry name" value="PROKAR_LIPOPROTEIN"/>
    <property type="match status" value="1"/>
</dbReference>
<protein>
    <submittedName>
        <fullName evidence="3">Uncharacterized conserved protein, DUF1800 family</fullName>
    </submittedName>
</protein>
<dbReference type="Proteomes" id="UP000186513">
    <property type="component" value="Unassembled WGS sequence"/>
</dbReference>
<dbReference type="PANTHER" id="PTHR43737:SF1">
    <property type="entry name" value="DUF1501 DOMAIN-CONTAINING PROTEIN"/>
    <property type="match status" value="1"/>
</dbReference>
<dbReference type="Pfam" id="PF08811">
    <property type="entry name" value="DUF1800"/>
    <property type="match status" value="1"/>
</dbReference>
<feature type="region of interest" description="Disordered" evidence="1">
    <location>
        <begin position="29"/>
        <end position="57"/>
    </location>
</feature>
<accession>A0A1K2HHR3</accession>
<evidence type="ECO:0000256" key="2">
    <source>
        <dbReference type="SAM" id="SignalP"/>
    </source>
</evidence>
<feature type="chain" id="PRO_5012543673" evidence="2">
    <location>
        <begin position="27"/>
        <end position="585"/>
    </location>
</feature>
<keyword evidence="2" id="KW-0732">Signal</keyword>
<evidence type="ECO:0000313" key="4">
    <source>
        <dbReference type="Proteomes" id="UP000186513"/>
    </source>
</evidence>
<proteinExistence type="predicted"/>
<evidence type="ECO:0000313" key="3">
    <source>
        <dbReference type="EMBL" id="SFZ76392.1"/>
    </source>
</evidence>
<reference evidence="3 4" key="1">
    <citation type="submission" date="2016-11" db="EMBL/GenBank/DDBJ databases">
        <authorList>
            <person name="Jaros S."/>
            <person name="Januszkiewicz K."/>
            <person name="Wedrychowicz H."/>
        </authorList>
    </citation>
    <scope>NUCLEOTIDE SEQUENCE [LARGE SCALE GENOMIC DNA]</scope>
    <source>
        <strain evidence="3 4">DSM 18899</strain>
    </source>
</reference>
<dbReference type="EMBL" id="FPKR01000007">
    <property type="protein sequence ID" value="SFZ76392.1"/>
    <property type="molecule type" value="Genomic_DNA"/>
</dbReference>
<dbReference type="RefSeq" id="WP_175545585.1">
    <property type="nucleotide sequence ID" value="NZ_FPKR01000007.1"/>
</dbReference>
<name>A0A1K2HHR3_9NEIS</name>
<dbReference type="AlphaFoldDB" id="A0A1K2HHR3"/>